<evidence type="ECO:0000256" key="8">
    <source>
        <dbReference type="ARBA" id="ARBA00023146"/>
    </source>
</evidence>
<evidence type="ECO:0000256" key="1">
    <source>
        <dbReference type="ARBA" id="ARBA00004173"/>
    </source>
</evidence>
<dbReference type="InterPro" id="IPR000924">
    <property type="entry name" value="Glu/Gln-tRNA-synth"/>
</dbReference>
<comment type="subcellular location">
    <subcellularLocation>
        <location evidence="1">Mitochondrion</location>
    </subcellularLocation>
</comment>
<dbReference type="InterPro" id="IPR001412">
    <property type="entry name" value="aa-tRNA-synth_I_CS"/>
</dbReference>
<dbReference type="GO" id="GO:0005739">
    <property type="term" value="C:mitochondrion"/>
    <property type="evidence" value="ECO:0007669"/>
    <property type="project" value="UniProtKB-SubCell"/>
</dbReference>
<dbReference type="Pfam" id="PF19269">
    <property type="entry name" value="Anticodon_2"/>
    <property type="match status" value="1"/>
</dbReference>
<dbReference type="STRING" id="1348612.A0A397IE80"/>
<evidence type="ECO:0000256" key="11">
    <source>
        <dbReference type="RuleBase" id="RU363037"/>
    </source>
</evidence>
<keyword evidence="16" id="KW-1185">Reference proteome</keyword>
<evidence type="ECO:0000256" key="4">
    <source>
        <dbReference type="ARBA" id="ARBA00022598"/>
    </source>
</evidence>
<evidence type="ECO:0000256" key="9">
    <source>
        <dbReference type="ARBA" id="ARBA00030865"/>
    </source>
</evidence>
<sequence length="603" mass="69205">MALSALLDNLSIKKKKNQIRIIEKKNEKMWNSINSKNVFDGLSIHKNFILKRVFYIIKFGGKRYYSSVQPTSAVRVRFAPSPTGYLHMGGLRTALFNYLLARKTGGTFILRIEDTDRTRYVPGAVEKLISTLKWVGLSYDEGPGMTTFYGSCYQSERTEIYKEYVNKLLKDGNAYRCFCSSERLQNMRMMAQKVGKGVTYDRHCSYLSQSEIEQNISQGIPFTIRLKAPDSAVTVKDLIRGKVEFDKNHIDDTILLKSDGHPTYHLANVIDDHLMKITHVLRGEEWLPSTPKHMILYQSLGWDIPKFVHLPLLLNINKSKLSKRTGDSHVEEFAKLGYLPEALINFVALLGWSSPYDRKDEIFTLNELISEFSLKNLGHSNSIVSIEKLNFFNKQHLLLKAKSPEGLSQLTASLRELVNEKFRESLYLTDEKYRLEDEYLTLVIKTILQRMHNLSDIPELCKYFFVDPDYSSSESIHLRSLFTDDALKKVATIAYEQFRKLENFEYNDEEKIKKTIKDICNSSKIKQAEVMMILRYIFTGIKVGAGIAETIKAIGKKTSVERLNKILASFDSLNSSDDRNTVNSNDDESIEDSDTLKIKQSNL</sequence>
<dbReference type="SUPFAM" id="SSF52374">
    <property type="entry name" value="Nucleotidylyl transferase"/>
    <property type="match status" value="1"/>
</dbReference>
<dbReference type="InterPro" id="IPR033910">
    <property type="entry name" value="GluRS_core"/>
</dbReference>
<dbReference type="PANTHER" id="PTHR43311:SF2">
    <property type="entry name" value="GLUTAMATE--TRNA LIGASE, MITOCHONDRIAL-RELATED"/>
    <property type="match status" value="1"/>
</dbReference>
<dbReference type="Pfam" id="PF00749">
    <property type="entry name" value="tRNA-synt_1c"/>
    <property type="match status" value="1"/>
</dbReference>
<evidence type="ECO:0000256" key="5">
    <source>
        <dbReference type="ARBA" id="ARBA00022741"/>
    </source>
</evidence>
<dbReference type="PROSITE" id="PS00178">
    <property type="entry name" value="AA_TRNA_LIGASE_I"/>
    <property type="match status" value="1"/>
</dbReference>
<keyword evidence="5 11" id="KW-0547">Nucleotide-binding</keyword>
<dbReference type="InterPro" id="IPR020058">
    <property type="entry name" value="Glu/Gln-tRNA-synth_Ib_cat-dom"/>
</dbReference>
<dbReference type="Gene3D" id="3.40.50.620">
    <property type="entry name" value="HUPs"/>
    <property type="match status" value="1"/>
</dbReference>
<dbReference type="GO" id="GO:0004818">
    <property type="term" value="F:glutamate-tRNA ligase activity"/>
    <property type="evidence" value="ECO:0007669"/>
    <property type="project" value="UniProtKB-EC"/>
</dbReference>
<keyword evidence="4 11" id="KW-0436">Ligase</keyword>
<dbReference type="CDD" id="cd00808">
    <property type="entry name" value="GluRS_core"/>
    <property type="match status" value="1"/>
</dbReference>
<dbReference type="GO" id="GO:0000049">
    <property type="term" value="F:tRNA binding"/>
    <property type="evidence" value="ECO:0007669"/>
    <property type="project" value="InterPro"/>
</dbReference>
<evidence type="ECO:0000259" key="14">
    <source>
        <dbReference type="Pfam" id="PF19269"/>
    </source>
</evidence>
<keyword evidence="6 11" id="KW-0067">ATP-binding</keyword>
<keyword evidence="8 11" id="KW-0030">Aminoacyl-tRNA synthetase</keyword>
<evidence type="ECO:0000256" key="2">
    <source>
        <dbReference type="ARBA" id="ARBA00007894"/>
    </source>
</evidence>
<dbReference type="GO" id="GO:0006424">
    <property type="term" value="P:glutamyl-tRNA aminoacylation"/>
    <property type="evidence" value="ECO:0007669"/>
    <property type="project" value="InterPro"/>
</dbReference>
<protein>
    <recommendedName>
        <fullName evidence="10">Glutamate--tRNA ligase, mitochondrial</fullName>
        <ecNumber evidence="3">6.1.1.17</ecNumber>
    </recommendedName>
    <alternativeName>
        <fullName evidence="9">Glutamyl-tRNA synthetase</fullName>
    </alternativeName>
</protein>
<comment type="caution">
    <text evidence="15">The sequence shown here is derived from an EMBL/GenBank/DDBJ whole genome shotgun (WGS) entry which is preliminary data.</text>
</comment>
<proteinExistence type="inferred from homology"/>
<dbReference type="EC" id="6.1.1.17" evidence="3"/>
<dbReference type="InterPro" id="IPR045462">
    <property type="entry name" value="aa-tRNA-synth_I_cd-bd"/>
</dbReference>
<dbReference type="PANTHER" id="PTHR43311">
    <property type="entry name" value="GLUTAMATE--TRNA LIGASE"/>
    <property type="match status" value="1"/>
</dbReference>
<dbReference type="InterPro" id="IPR049940">
    <property type="entry name" value="GluQ/Sye"/>
</dbReference>
<comment type="similarity">
    <text evidence="2">Belongs to the class-I aminoacyl-tRNA synthetase family. Glutamate--tRNA ligase type 1 subfamily.</text>
</comment>
<evidence type="ECO:0000313" key="15">
    <source>
        <dbReference type="EMBL" id="RHZ72548.1"/>
    </source>
</evidence>
<dbReference type="GO" id="GO:0005524">
    <property type="term" value="F:ATP binding"/>
    <property type="evidence" value="ECO:0007669"/>
    <property type="project" value="UniProtKB-KW"/>
</dbReference>
<dbReference type="InterPro" id="IPR008925">
    <property type="entry name" value="aa_tRNA-synth_I_cd-bd_sf"/>
</dbReference>
<evidence type="ECO:0000256" key="12">
    <source>
        <dbReference type="SAM" id="MobiDB-lite"/>
    </source>
</evidence>
<gene>
    <name evidence="15" type="ORF">Glove_242g133</name>
</gene>
<dbReference type="SUPFAM" id="SSF48163">
    <property type="entry name" value="An anticodon-binding domain of class I aminoacyl-tRNA synthetases"/>
    <property type="match status" value="1"/>
</dbReference>
<dbReference type="EMBL" id="PQFF01000224">
    <property type="protein sequence ID" value="RHZ72548.1"/>
    <property type="molecule type" value="Genomic_DNA"/>
</dbReference>
<name>A0A397IE80_9GLOM</name>
<dbReference type="InterPro" id="IPR014729">
    <property type="entry name" value="Rossmann-like_a/b/a_fold"/>
</dbReference>
<evidence type="ECO:0000256" key="10">
    <source>
        <dbReference type="ARBA" id="ARBA00072917"/>
    </source>
</evidence>
<keyword evidence="7 11" id="KW-0648">Protein biosynthesis</keyword>
<dbReference type="InterPro" id="IPR020751">
    <property type="entry name" value="aa-tRNA-synth_I_codon-bd_sub2"/>
</dbReference>
<dbReference type="GO" id="GO:0008270">
    <property type="term" value="F:zinc ion binding"/>
    <property type="evidence" value="ECO:0007669"/>
    <property type="project" value="InterPro"/>
</dbReference>
<reference evidence="15 16" key="1">
    <citation type="submission" date="2018-08" db="EMBL/GenBank/DDBJ databases">
        <title>Genome and evolution of the arbuscular mycorrhizal fungus Diversispora epigaea (formerly Glomus versiforme) and its bacterial endosymbionts.</title>
        <authorList>
            <person name="Sun X."/>
            <person name="Fei Z."/>
            <person name="Harrison M."/>
        </authorList>
    </citation>
    <scope>NUCLEOTIDE SEQUENCE [LARGE SCALE GENOMIC DNA]</scope>
    <source>
        <strain evidence="15 16">IT104</strain>
    </source>
</reference>
<dbReference type="PRINTS" id="PR00987">
    <property type="entry name" value="TRNASYNTHGLU"/>
</dbReference>
<feature type="domain" description="Aminoacyl-tRNA synthetase class I anticodon-binding" evidence="14">
    <location>
        <begin position="426"/>
        <end position="566"/>
    </location>
</feature>
<evidence type="ECO:0000259" key="13">
    <source>
        <dbReference type="Pfam" id="PF00749"/>
    </source>
</evidence>
<dbReference type="Gene3D" id="1.10.10.350">
    <property type="match status" value="1"/>
</dbReference>
<feature type="domain" description="Glutamyl/glutaminyl-tRNA synthetase class Ib catalytic" evidence="13">
    <location>
        <begin position="74"/>
        <end position="390"/>
    </location>
</feature>
<dbReference type="FunFam" id="3.40.50.620:FF:000045">
    <property type="entry name" value="Glutamate--tRNA ligase, mitochondrial"/>
    <property type="match status" value="1"/>
</dbReference>
<evidence type="ECO:0000256" key="7">
    <source>
        <dbReference type="ARBA" id="ARBA00022917"/>
    </source>
</evidence>
<organism evidence="15 16">
    <name type="scientific">Diversispora epigaea</name>
    <dbReference type="NCBI Taxonomy" id="1348612"/>
    <lineage>
        <taxon>Eukaryota</taxon>
        <taxon>Fungi</taxon>
        <taxon>Fungi incertae sedis</taxon>
        <taxon>Mucoromycota</taxon>
        <taxon>Glomeromycotina</taxon>
        <taxon>Glomeromycetes</taxon>
        <taxon>Diversisporales</taxon>
        <taxon>Diversisporaceae</taxon>
        <taxon>Diversispora</taxon>
    </lineage>
</organism>
<dbReference type="AlphaFoldDB" id="A0A397IE80"/>
<dbReference type="NCBIfam" id="TIGR00464">
    <property type="entry name" value="gltX_bact"/>
    <property type="match status" value="1"/>
</dbReference>
<evidence type="ECO:0000256" key="3">
    <source>
        <dbReference type="ARBA" id="ARBA00012835"/>
    </source>
</evidence>
<feature type="region of interest" description="Disordered" evidence="12">
    <location>
        <begin position="578"/>
        <end position="603"/>
    </location>
</feature>
<dbReference type="HAMAP" id="MF_00022">
    <property type="entry name" value="Glu_tRNA_synth_type1"/>
    <property type="match status" value="1"/>
</dbReference>
<dbReference type="InterPro" id="IPR004527">
    <property type="entry name" value="Glu-tRNA-ligase_bac/mito"/>
</dbReference>
<evidence type="ECO:0000256" key="6">
    <source>
        <dbReference type="ARBA" id="ARBA00022840"/>
    </source>
</evidence>
<accession>A0A397IE80</accession>
<dbReference type="OrthoDB" id="428822at2759"/>
<dbReference type="Proteomes" id="UP000266861">
    <property type="component" value="Unassembled WGS sequence"/>
</dbReference>
<evidence type="ECO:0000313" key="16">
    <source>
        <dbReference type="Proteomes" id="UP000266861"/>
    </source>
</evidence>